<feature type="compositionally biased region" description="Basic and acidic residues" evidence="3">
    <location>
        <begin position="400"/>
        <end position="417"/>
    </location>
</feature>
<evidence type="ECO:0000256" key="3">
    <source>
        <dbReference type="SAM" id="MobiDB-lite"/>
    </source>
</evidence>
<dbReference type="SMART" id="SM00360">
    <property type="entry name" value="RRM"/>
    <property type="match status" value="2"/>
</dbReference>
<evidence type="ECO:0000313" key="7">
    <source>
        <dbReference type="Proteomes" id="UP000288859"/>
    </source>
</evidence>
<dbReference type="Gene3D" id="1.20.1050.10">
    <property type="match status" value="1"/>
</dbReference>
<evidence type="ECO:0000256" key="1">
    <source>
        <dbReference type="ARBA" id="ARBA00007409"/>
    </source>
</evidence>
<name>A0A438MT11_EXOME</name>
<dbReference type="SUPFAM" id="SSF54928">
    <property type="entry name" value="RNA-binding domain, RBD"/>
    <property type="match status" value="2"/>
</dbReference>
<dbReference type="PROSITE" id="PS50102">
    <property type="entry name" value="RRM"/>
    <property type="match status" value="2"/>
</dbReference>
<dbReference type="PROSITE" id="PS50404">
    <property type="entry name" value="GST_NTER"/>
    <property type="match status" value="1"/>
</dbReference>
<evidence type="ECO:0000259" key="4">
    <source>
        <dbReference type="PROSITE" id="PS50102"/>
    </source>
</evidence>
<dbReference type="AlphaFoldDB" id="A0A438MT11"/>
<dbReference type="InterPro" id="IPR036282">
    <property type="entry name" value="Glutathione-S-Trfase_C_sf"/>
</dbReference>
<dbReference type="Pfam" id="PF02798">
    <property type="entry name" value="GST_N"/>
    <property type="match status" value="1"/>
</dbReference>
<evidence type="ECO:0008006" key="8">
    <source>
        <dbReference type="Google" id="ProtNLM"/>
    </source>
</evidence>
<dbReference type="VEuPathDB" id="FungiDB:PV10_09178"/>
<gene>
    <name evidence="6" type="ORF">B0A52_08964</name>
</gene>
<feature type="region of interest" description="Disordered" evidence="3">
    <location>
        <begin position="400"/>
        <end position="426"/>
    </location>
</feature>
<dbReference type="InterPro" id="IPR040079">
    <property type="entry name" value="Glutathione_S-Trfase"/>
</dbReference>
<evidence type="ECO:0000259" key="5">
    <source>
        <dbReference type="PROSITE" id="PS50404"/>
    </source>
</evidence>
<organism evidence="6 7">
    <name type="scientific">Exophiala mesophila</name>
    <name type="common">Black yeast-like fungus</name>
    <dbReference type="NCBI Taxonomy" id="212818"/>
    <lineage>
        <taxon>Eukaryota</taxon>
        <taxon>Fungi</taxon>
        <taxon>Dikarya</taxon>
        <taxon>Ascomycota</taxon>
        <taxon>Pezizomycotina</taxon>
        <taxon>Eurotiomycetes</taxon>
        <taxon>Chaetothyriomycetidae</taxon>
        <taxon>Chaetothyriales</taxon>
        <taxon>Herpotrichiellaceae</taxon>
        <taxon>Exophiala</taxon>
    </lineage>
</organism>
<feature type="domain" description="GST N-terminal" evidence="5">
    <location>
        <begin position="1"/>
        <end position="82"/>
    </location>
</feature>
<proteinExistence type="inferred from homology"/>
<dbReference type="InterPro" id="IPR012677">
    <property type="entry name" value="Nucleotide-bd_a/b_plait_sf"/>
</dbReference>
<feature type="compositionally biased region" description="Low complexity" evidence="3">
    <location>
        <begin position="211"/>
        <end position="221"/>
    </location>
</feature>
<dbReference type="SUPFAM" id="SSF47616">
    <property type="entry name" value="GST C-terminal domain-like"/>
    <property type="match status" value="1"/>
</dbReference>
<dbReference type="InterPro" id="IPR000504">
    <property type="entry name" value="RRM_dom"/>
</dbReference>
<dbReference type="EMBL" id="NAJM01000056">
    <property type="protein sequence ID" value="RVX66771.1"/>
    <property type="molecule type" value="Genomic_DNA"/>
</dbReference>
<keyword evidence="2" id="KW-0694">RNA-binding</keyword>
<dbReference type="SFLD" id="SFLDG00358">
    <property type="entry name" value="Main_(cytGST)"/>
    <property type="match status" value="1"/>
</dbReference>
<dbReference type="Gene3D" id="3.40.30.10">
    <property type="entry name" value="Glutaredoxin"/>
    <property type="match status" value="1"/>
</dbReference>
<dbReference type="PANTHER" id="PTHR44051:SF2">
    <property type="entry name" value="HYPOTHETICAL GLUTATHIONE S-TRANSFERASE LIKE PROTEIN"/>
    <property type="match status" value="1"/>
</dbReference>
<sequence length="569" mass="63254">MAPKLYTMIESGNSYKVRLLAALLSIDLEQVEIDLANGQHRTPEFLSINPRGEVPTLVDGDKTLTDSAAILVYLAGTYPDKKSSSQAPSTYWSADITEQAKIVDWLAFAASWVQYGVFTARGIVSFQGTYNGIGSKVREGALEEATARGHKSLEILQKQLEKEDWLALKRPTIADVAVFVVQPRRSVQDNSNNHQYYLLPHILAMDDTDNQPSTPTSQSRPRQPPPSWRSTASNNWRLKDDSPRVEPPQRSSRGGLNAGRGGRDREDGSSHQDYNSPISPSVDDGNSGAAGSRLYVGNLLYSAQKSDIVSLFSSAGFRDVTVSISTDPFTGRNPSYCFVDVESSDEARRAIDELNGVEVLGRRVRVSPGLARKSNAGQDGDGAKESRIKTYDQRGFGREEKVERNQDYKPSFDRWNRNDAQSHWTTPQTEGRRLYIGNLPRIEPQSALDSEIQTLFATYLPNEKIVPQAVSKLLSPHPSKIVEPGNHYYTFVDLERAEDVDVVIAGLDGQEGSWGPGGIRVNKARDRERRDTPTDDGTERRERKVVREQGLGRDGQERRGFGGGSWRRE</sequence>
<evidence type="ECO:0000313" key="6">
    <source>
        <dbReference type="EMBL" id="RVX66771.1"/>
    </source>
</evidence>
<dbReference type="Proteomes" id="UP000288859">
    <property type="component" value="Unassembled WGS sequence"/>
</dbReference>
<feature type="region of interest" description="Disordered" evidence="3">
    <location>
        <begin position="206"/>
        <end position="287"/>
    </location>
</feature>
<dbReference type="SUPFAM" id="SSF52833">
    <property type="entry name" value="Thioredoxin-like"/>
    <property type="match status" value="1"/>
</dbReference>
<dbReference type="CDD" id="cd03056">
    <property type="entry name" value="GST_N_4"/>
    <property type="match status" value="1"/>
</dbReference>
<dbReference type="SFLD" id="SFLDS00019">
    <property type="entry name" value="Glutathione_Transferase_(cytos"/>
    <property type="match status" value="1"/>
</dbReference>
<feature type="compositionally biased region" description="Basic and acidic residues" evidence="3">
    <location>
        <begin position="261"/>
        <end position="270"/>
    </location>
</feature>
<dbReference type="InterPro" id="IPR035979">
    <property type="entry name" value="RBD_domain_sf"/>
</dbReference>
<accession>A0A438MT11</accession>
<dbReference type="Gene3D" id="3.30.70.330">
    <property type="match status" value="2"/>
</dbReference>
<feature type="domain" description="RRM" evidence="4">
    <location>
        <begin position="432"/>
        <end position="526"/>
    </location>
</feature>
<protein>
    <recommendedName>
        <fullName evidence="8">RRM domain-containing protein</fullName>
    </recommendedName>
</protein>
<dbReference type="OrthoDB" id="272703at2759"/>
<dbReference type="Pfam" id="PF00076">
    <property type="entry name" value="RRM_1"/>
    <property type="match status" value="1"/>
</dbReference>
<evidence type="ECO:0000256" key="2">
    <source>
        <dbReference type="PROSITE-ProRule" id="PRU00176"/>
    </source>
</evidence>
<comment type="similarity">
    <text evidence="1">Belongs to the GST superfamily.</text>
</comment>
<feature type="domain" description="RRM" evidence="4">
    <location>
        <begin position="292"/>
        <end position="371"/>
    </location>
</feature>
<dbReference type="InterPro" id="IPR004045">
    <property type="entry name" value="Glutathione_S-Trfase_N"/>
</dbReference>
<feature type="region of interest" description="Disordered" evidence="3">
    <location>
        <begin position="513"/>
        <end position="569"/>
    </location>
</feature>
<dbReference type="PANTHER" id="PTHR44051">
    <property type="entry name" value="GLUTATHIONE S-TRANSFERASE-RELATED"/>
    <property type="match status" value="1"/>
</dbReference>
<dbReference type="InterPro" id="IPR036249">
    <property type="entry name" value="Thioredoxin-like_sf"/>
</dbReference>
<reference evidence="6 7" key="1">
    <citation type="submission" date="2017-03" db="EMBL/GenBank/DDBJ databases">
        <title>Genomes of endolithic fungi from Antarctica.</title>
        <authorList>
            <person name="Coleine C."/>
            <person name="Masonjones S."/>
            <person name="Stajich J.E."/>
        </authorList>
    </citation>
    <scope>NUCLEOTIDE SEQUENCE [LARGE SCALE GENOMIC DNA]</scope>
    <source>
        <strain evidence="6 7">CCFEE 6314</strain>
    </source>
</reference>
<dbReference type="VEuPathDB" id="FungiDB:PV10_09179"/>
<comment type="caution">
    <text evidence="6">The sequence shown here is derived from an EMBL/GenBank/DDBJ whole genome shotgun (WGS) entry which is preliminary data.</text>
</comment>
<dbReference type="GO" id="GO:0003723">
    <property type="term" value="F:RNA binding"/>
    <property type="evidence" value="ECO:0007669"/>
    <property type="project" value="UniProtKB-UniRule"/>
</dbReference>
<feature type="compositionally biased region" description="Basic and acidic residues" evidence="3">
    <location>
        <begin position="523"/>
        <end position="569"/>
    </location>
</feature>